<dbReference type="RefSeq" id="WP_076783986.1">
    <property type="nucleotide sequence ID" value="NZ_FTPU01000033.1"/>
</dbReference>
<gene>
    <name evidence="4" type="ORF">SAMN05660493_02595</name>
</gene>
<evidence type="ECO:0000313" key="5">
    <source>
        <dbReference type="Proteomes" id="UP000187261"/>
    </source>
</evidence>
<dbReference type="OrthoDB" id="9811413at2"/>
<evidence type="ECO:0000256" key="1">
    <source>
        <dbReference type="ARBA" id="ARBA00008635"/>
    </source>
</evidence>
<evidence type="ECO:0000313" key="4">
    <source>
        <dbReference type="EMBL" id="SIT97866.1"/>
    </source>
</evidence>
<dbReference type="InterPro" id="IPR007837">
    <property type="entry name" value="DinB"/>
</dbReference>
<dbReference type="Pfam" id="PF05163">
    <property type="entry name" value="DinB"/>
    <property type="match status" value="1"/>
</dbReference>
<dbReference type="GO" id="GO:0046872">
    <property type="term" value="F:metal ion binding"/>
    <property type="evidence" value="ECO:0007669"/>
    <property type="project" value="UniProtKB-KW"/>
</dbReference>
<sequence>MREQLIDLLEYNAQCNQLVIDAYFENKSAVDEKTVMLLNHILNAQQVWNARILKEPLFEIWQINPEEELSGINQSNFEKSNKILRERNLDEIIIYRNSKNKQFSNAVHEIFFHFVNHSTYHRGQIALLMKQCRLQPINTDYIFYKRN</sequence>
<dbReference type="PANTHER" id="PTHR37302">
    <property type="entry name" value="SLR1116 PROTEIN"/>
    <property type="match status" value="1"/>
</dbReference>
<proteinExistence type="inferred from homology"/>
<feature type="binding site" evidence="3">
    <location>
        <position position="117"/>
    </location>
    <ligand>
        <name>a divalent metal cation</name>
        <dbReference type="ChEBI" id="CHEBI:60240"/>
    </ligand>
</feature>
<dbReference type="AlphaFoldDB" id="A0A1U7PWC9"/>
<organism evidence="4 5">
    <name type="scientific">Epilithonimonas bovis DSM 19482</name>
    <dbReference type="NCBI Taxonomy" id="1121284"/>
    <lineage>
        <taxon>Bacteria</taxon>
        <taxon>Pseudomonadati</taxon>
        <taxon>Bacteroidota</taxon>
        <taxon>Flavobacteriia</taxon>
        <taxon>Flavobacteriales</taxon>
        <taxon>Weeksellaceae</taxon>
        <taxon>Chryseobacterium group</taxon>
        <taxon>Epilithonimonas</taxon>
    </lineage>
</organism>
<dbReference type="Gene3D" id="1.20.120.450">
    <property type="entry name" value="dinb family like domain"/>
    <property type="match status" value="1"/>
</dbReference>
<dbReference type="Proteomes" id="UP000187261">
    <property type="component" value="Unassembled WGS sequence"/>
</dbReference>
<evidence type="ECO:0000256" key="2">
    <source>
        <dbReference type="ARBA" id="ARBA00022723"/>
    </source>
</evidence>
<keyword evidence="5" id="KW-1185">Reference proteome</keyword>
<dbReference type="InterPro" id="IPR034660">
    <property type="entry name" value="DinB/YfiT-like"/>
</dbReference>
<reference evidence="5" key="1">
    <citation type="submission" date="2016-10" db="EMBL/GenBank/DDBJ databases">
        <authorList>
            <person name="Varghese N."/>
            <person name="Submissions S."/>
        </authorList>
    </citation>
    <scope>NUCLEOTIDE SEQUENCE [LARGE SCALE GENOMIC DNA]</scope>
    <source>
        <strain evidence="5">DSM 19482</strain>
    </source>
</reference>
<dbReference type="SUPFAM" id="SSF109854">
    <property type="entry name" value="DinB/YfiT-like putative metalloenzymes"/>
    <property type="match status" value="1"/>
</dbReference>
<evidence type="ECO:0000256" key="3">
    <source>
        <dbReference type="PIRSR" id="PIRSR607837-1"/>
    </source>
</evidence>
<keyword evidence="2 3" id="KW-0479">Metal-binding</keyword>
<dbReference type="EMBL" id="FTPU01000033">
    <property type="protein sequence ID" value="SIT97866.1"/>
    <property type="molecule type" value="Genomic_DNA"/>
</dbReference>
<protein>
    <submittedName>
        <fullName evidence="4">Uncharacterized damage-inducible protein DinB (Forms a four-helix bundle)</fullName>
    </submittedName>
</protein>
<dbReference type="PANTHER" id="PTHR37302:SF1">
    <property type="entry name" value="PROTEIN DINB"/>
    <property type="match status" value="1"/>
</dbReference>
<name>A0A1U7PWC9_9FLAO</name>
<feature type="binding site" evidence="3">
    <location>
        <position position="121"/>
    </location>
    <ligand>
        <name>a divalent metal cation</name>
        <dbReference type="ChEBI" id="CHEBI:60240"/>
    </ligand>
</feature>
<accession>A0A1U7PWC9</accession>
<comment type="similarity">
    <text evidence="1">Belongs to the DinB family.</text>
</comment>
<feature type="binding site" evidence="3">
    <location>
        <position position="40"/>
    </location>
    <ligand>
        <name>a divalent metal cation</name>
        <dbReference type="ChEBI" id="CHEBI:60240"/>
    </ligand>
</feature>
<dbReference type="STRING" id="1121284.SAMN05660493_02595"/>